<accession>A0AAD9J0M5</accession>
<evidence type="ECO:0000313" key="2">
    <source>
        <dbReference type="EMBL" id="KAK2144496.1"/>
    </source>
</evidence>
<evidence type="ECO:0000256" key="1">
    <source>
        <dbReference type="SAM" id="MobiDB-lite"/>
    </source>
</evidence>
<keyword evidence="3" id="KW-1185">Reference proteome</keyword>
<gene>
    <name evidence="2" type="ORF">LSH36_751g01055</name>
</gene>
<name>A0AAD9J0M5_9ANNE</name>
<organism evidence="2 3">
    <name type="scientific">Paralvinella palmiformis</name>
    <dbReference type="NCBI Taxonomy" id="53620"/>
    <lineage>
        <taxon>Eukaryota</taxon>
        <taxon>Metazoa</taxon>
        <taxon>Spiralia</taxon>
        <taxon>Lophotrochozoa</taxon>
        <taxon>Annelida</taxon>
        <taxon>Polychaeta</taxon>
        <taxon>Sedentaria</taxon>
        <taxon>Canalipalpata</taxon>
        <taxon>Terebellida</taxon>
        <taxon>Terebelliformia</taxon>
        <taxon>Alvinellidae</taxon>
        <taxon>Paralvinella</taxon>
    </lineage>
</organism>
<sequence length="117" mass="13071">MWCQRDGAMEQGGCSISNLSMKCNARIKEQDGCSFPGQTEHPPSTGVTQAALRFNGTNRLMPTLMPQLLARAKTWYLDGTFRLICTAPRPLPAPVEKQHRDSCGSMERIWSSNQDKQ</sequence>
<evidence type="ECO:0000313" key="3">
    <source>
        <dbReference type="Proteomes" id="UP001208570"/>
    </source>
</evidence>
<reference evidence="2" key="1">
    <citation type="journal article" date="2023" name="Mol. Biol. Evol.">
        <title>Third-Generation Sequencing Reveals the Adaptive Role of the Epigenome in Three Deep-Sea Polychaetes.</title>
        <authorList>
            <person name="Perez M."/>
            <person name="Aroh O."/>
            <person name="Sun Y."/>
            <person name="Lan Y."/>
            <person name="Juniper S.K."/>
            <person name="Young C.R."/>
            <person name="Angers B."/>
            <person name="Qian P.Y."/>
        </authorList>
    </citation>
    <scope>NUCLEOTIDE SEQUENCE</scope>
    <source>
        <strain evidence="2">P08H-3</strain>
    </source>
</reference>
<proteinExistence type="predicted"/>
<comment type="caution">
    <text evidence="2">The sequence shown here is derived from an EMBL/GenBank/DDBJ whole genome shotgun (WGS) entry which is preliminary data.</text>
</comment>
<dbReference type="AlphaFoldDB" id="A0AAD9J0M5"/>
<feature type="region of interest" description="Disordered" evidence="1">
    <location>
        <begin position="93"/>
        <end position="117"/>
    </location>
</feature>
<protein>
    <submittedName>
        <fullName evidence="2">Uncharacterized protein</fullName>
    </submittedName>
</protein>
<dbReference type="Proteomes" id="UP001208570">
    <property type="component" value="Unassembled WGS sequence"/>
</dbReference>
<dbReference type="EMBL" id="JAODUP010000751">
    <property type="protein sequence ID" value="KAK2144496.1"/>
    <property type="molecule type" value="Genomic_DNA"/>
</dbReference>